<gene>
    <name evidence="6" type="ordered locus">S70_18370</name>
</gene>
<dbReference type="CDD" id="cd17470">
    <property type="entry name" value="T3SS_Flik_C"/>
    <property type="match status" value="1"/>
</dbReference>
<comment type="similarity">
    <text evidence="2">Belongs to the FliK family.</text>
</comment>
<feature type="compositionally biased region" description="Basic and acidic residues" evidence="4">
    <location>
        <begin position="409"/>
        <end position="418"/>
    </location>
</feature>
<dbReference type="InterPro" id="IPR021136">
    <property type="entry name" value="Flagellar_hook_control-like_C"/>
</dbReference>
<organism evidence="6 7">
    <name type="scientific">Providencia stuartii (strain MRSN 2154)</name>
    <dbReference type="NCBI Taxonomy" id="1157951"/>
    <lineage>
        <taxon>Bacteria</taxon>
        <taxon>Pseudomonadati</taxon>
        <taxon>Pseudomonadota</taxon>
        <taxon>Gammaproteobacteria</taxon>
        <taxon>Enterobacterales</taxon>
        <taxon>Morganellaceae</taxon>
        <taxon>Providencia</taxon>
    </lineage>
</organism>
<keyword evidence="6" id="KW-0969">Cilium</keyword>
<dbReference type="PRINTS" id="PR01007">
    <property type="entry name" value="FLGHOOKFLIK"/>
</dbReference>
<dbReference type="GO" id="GO:0044780">
    <property type="term" value="P:bacterial-type flagellum assembly"/>
    <property type="evidence" value="ECO:0007669"/>
    <property type="project" value="InterPro"/>
</dbReference>
<evidence type="ECO:0000256" key="3">
    <source>
        <dbReference type="ARBA" id="ARBA00022795"/>
    </source>
</evidence>
<protein>
    <submittedName>
        <fullName evidence="6">Flagellar hook-length control protein FliK</fullName>
    </submittedName>
</protein>
<comment type="function">
    <text evidence="1">Controls the length of the flagellar hook.</text>
</comment>
<dbReference type="PANTHER" id="PTHR37533">
    <property type="entry name" value="FLAGELLAR HOOK-LENGTH CONTROL PROTEIN"/>
    <property type="match status" value="1"/>
</dbReference>
<dbReference type="OrthoDB" id="1792985at2"/>
<evidence type="ECO:0000256" key="2">
    <source>
        <dbReference type="ARBA" id="ARBA00009149"/>
    </source>
</evidence>
<feature type="region of interest" description="Disordered" evidence="4">
    <location>
        <begin position="1"/>
        <end position="90"/>
    </location>
</feature>
<keyword evidence="3" id="KW-1005">Bacterial flagellum biogenesis</keyword>
<dbReference type="AlphaFoldDB" id="A0A140SSW2"/>
<evidence type="ECO:0000259" key="5">
    <source>
        <dbReference type="Pfam" id="PF02120"/>
    </source>
</evidence>
<feature type="compositionally biased region" description="Polar residues" evidence="4">
    <location>
        <begin position="432"/>
        <end position="444"/>
    </location>
</feature>
<dbReference type="PATRIC" id="fig|1157951.4.peg.3685"/>
<evidence type="ECO:0000313" key="7">
    <source>
        <dbReference type="Proteomes" id="UP000005012"/>
    </source>
</evidence>
<dbReference type="Proteomes" id="UP000005012">
    <property type="component" value="Chromosome"/>
</dbReference>
<feature type="compositionally biased region" description="Polar residues" evidence="4">
    <location>
        <begin position="395"/>
        <end position="408"/>
    </location>
</feature>
<dbReference type="KEGG" id="psi:S70_18370"/>
<feature type="compositionally biased region" description="Polar residues" evidence="4">
    <location>
        <begin position="43"/>
        <end position="68"/>
    </location>
</feature>
<keyword evidence="6" id="KW-0966">Cell projection</keyword>
<evidence type="ECO:0000313" key="6">
    <source>
        <dbReference type="EMBL" id="AFH95476.1"/>
    </source>
</evidence>
<keyword evidence="6" id="KW-0282">Flagellum</keyword>
<evidence type="ECO:0000256" key="1">
    <source>
        <dbReference type="ARBA" id="ARBA00003944"/>
    </source>
</evidence>
<dbReference type="GeneID" id="93519800"/>
<feature type="compositionally biased region" description="Basic and acidic residues" evidence="4">
    <location>
        <begin position="70"/>
        <end position="90"/>
    </location>
</feature>
<feature type="region of interest" description="Disordered" evidence="4">
    <location>
        <begin position="395"/>
        <end position="420"/>
    </location>
</feature>
<dbReference type="Pfam" id="PF02120">
    <property type="entry name" value="Flg_hook"/>
    <property type="match status" value="1"/>
</dbReference>
<feature type="domain" description="Flagellar hook-length control protein-like C-terminal" evidence="5">
    <location>
        <begin position="327"/>
        <end position="404"/>
    </location>
</feature>
<dbReference type="InterPro" id="IPR052563">
    <property type="entry name" value="FliK"/>
</dbReference>
<accession>A0A140SSW2</accession>
<proteinExistence type="inferred from homology"/>
<dbReference type="InterPro" id="IPR038610">
    <property type="entry name" value="FliK-like_C_sf"/>
</dbReference>
<feature type="region of interest" description="Disordered" evidence="4">
    <location>
        <begin position="432"/>
        <end position="453"/>
    </location>
</feature>
<dbReference type="GO" id="GO:0009424">
    <property type="term" value="C:bacterial-type flagellum hook"/>
    <property type="evidence" value="ECO:0007669"/>
    <property type="project" value="InterPro"/>
</dbReference>
<evidence type="ECO:0000256" key="4">
    <source>
        <dbReference type="SAM" id="MobiDB-lite"/>
    </source>
</evidence>
<reference evidence="6 7" key="1">
    <citation type="journal article" date="2012" name="J. Bacteriol.">
        <title>Complete Genome Sequence of Providencia stuartii Clinical Isolate MRSN 2154.</title>
        <authorList>
            <person name="Clifford R.J."/>
            <person name="Hang J."/>
            <person name="Riley M.C."/>
            <person name="Onmus-Leone F."/>
            <person name="Kuschner R.A."/>
            <person name="Lesho E.P."/>
            <person name="Waterman P.E."/>
        </authorList>
    </citation>
    <scope>NUCLEOTIDE SEQUENCE [LARGE SCALE GENOMIC DNA]</scope>
    <source>
        <strain evidence="6 7">MRSN 2154</strain>
    </source>
</reference>
<reference evidence="7" key="2">
    <citation type="submission" date="2012-04" db="EMBL/GenBank/DDBJ databases">
        <title>Complete genome sequence of Providencia stuartii clinical isolate MRSN 2154.</title>
        <authorList>
            <person name="Clifford R.J."/>
            <person name="Hang J."/>
            <person name="Riley M.C."/>
            <person name="Onmus-Leone F."/>
            <person name="Kuschner R.A."/>
            <person name="Lesho E.P."/>
            <person name="Waterman P.E."/>
        </authorList>
    </citation>
    <scope>NUCLEOTIDE SEQUENCE [LARGE SCALE GENOMIC DNA]</scope>
    <source>
        <strain evidence="7">MRSN 2154</strain>
    </source>
</reference>
<dbReference type="EMBL" id="CP003488">
    <property type="protein sequence ID" value="AFH95476.1"/>
    <property type="molecule type" value="Genomic_DNA"/>
</dbReference>
<name>A0A140SSW2_PROSM</name>
<dbReference type="InterPro" id="IPR001635">
    <property type="entry name" value="Flag_hook_Flik"/>
</dbReference>
<dbReference type="Gene3D" id="3.30.750.140">
    <property type="match status" value="1"/>
</dbReference>
<sequence>MDVNNTGSPAITAANGAKNGHTQPNQSRADDNQEAVVPFQAALESQQPTPQKASTSEPTMDKQANQKPASADERLTTKAHEPSTGKEKEQAEQAIEQLNYSRHLRNGSEQPALQSQLLAQSDAVEQVWLANLKNAVDQQTLSSATTKFADGQRAALVPFAQKTQPLNDSLVAMATMDEPIDLSAQMQLAGEEESPSLGAFIKNEREPRKDQPLFSLNEGRESLTKNLSSDFMPLNKKLADKEAPNSIVPTFAAADNGALIKGAFTPTTGSDAIQMAPSSPTQTVSLTPLPNSSQIVSTNVPVIPMQPGVPLGSEAWQQQLNQHMLFFSRQGVSHAQIRLHPEELGSLNVHLRIEDNQAVMHFVSPHSQVRAAMETMMPILRNALQESGIHLAQGSVGQDNFSDQSNADTHSEQGHEKNLYGGQTLSSVTSTEMAAVSPTTSTIRTRGGIDTFA</sequence>
<dbReference type="RefSeq" id="WP_014658074.1">
    <property type="nucleotide sequence ID" value="NC_017731.1"/>
</dbReference>
<dbReference type="HOGENOM" id="CLU_606707_0_0_6"/>
<dbReference type="PANTHER" id="PTHR37533:SF2">
    <property type="entry name" value="FLAGELLAR HOOK-LENGTH CONTROL PROTEIN"/>
    <property type="match status" value="1"/>
</dbReference>